<comment type="caution">
    <text evidence="2">The sequence shown here is derived from an EMBL/GenBank/DDBJ whole genome shotgun (WGS) entry which is preliminary data.</text>
</comment>
<dbReference type="GO" id="GO:0070449">
    <property type="term" value="C:elongin complex"/>
    <property type="evidence" value="ECO:0007669"/>
    <property type="project" value="InterPro"/>
</dbReference>
<accession>A0A8H3EJW8</accession>
<dbReference type="PANTHER" id="PTHR15141:SF76">
    <property type="entry name" value="TRANSCRIPTION ELONGATION FACTOR B POLYPEPTIDE 3"/>
    <property type="match status" value="1"/>
</dbReference>
<evidence type="ECO:0000313" key="2">
    <source>
        <dbReference type="EMBL" id="CAF9906945.1"/>
    </source>
</evidence>
<keyword evidence="3" id="KW-1185">Reference proteome</keyword>
<feature type="region of interest" description="Disordered" evidence="1">
    <location>
        <begin position="242"/>
        <end position="282"/>
    </location>
</feature>
<reference evidence="2" key="1">
    <citation type="submission" date="2021-03" db="EMBL/GenBank/DDBJ databases">
        <authorList>
            <person name="Tagirdzhanova G."/>
        </authorList>
    </citation>
    <scope>NUCLEOTIDE SEQUENCE</scope>
</reference>
<dbReference type="Proteomes" id="UP000664521">
    <property type="component" value="Unassembled WGS sequence"/>
</dbReference>
<protein>
    <recommendedName>
        <fullName evidence="4">Elongin-A</fullName>
    </recommendedName>
</protein>
<dbReference type="Pfam" id="PF06881">
    <property type="entry name" value="Elongin_A"/>
    <property type="match status" value="1"/>
</dbReference>
<evidence type="ECO:0000256" key="1">
    <source>
        <dbReference type="SAM" id="MobiDB-lite"/>
    </source>
</evidence>
<dbReference type="OrthoDB" id="21513at2759"/>
<sequence length="295" mass="34002">MAPRSLLQMAQKACIKDVKYLESLGGLPLKIDGAYAAIKPVLWAVDNAEQLHLIEQNSPQIIGDDAELWIKLIQRDVEKYADRMPPYPQDPKNWYKLYKKLLKEHQQTMAVQTAALKATMSDLRDAKRKKEVQSRDKDELPKLPKLEGMQYLRLREWNMPAVIAREKRSIERRKELADAAGVKKNNNIFCKLRQERRKAHLSTMSTPTHLLYTNLLPKEKESTTPQRQLDSRQTIAAYRARHAKENSTSSLAVSDTEIAPRSVPARVRSPNDKPKMMKQKAPVDIFMPAKRRRLT</sequence>
<gene>
    <name evidence="2" type="ORF">HETSPECPRED_007000</name>
</gene>
<dbReference type="GO" id="GO:0006368">
    <property type="term" value="P:transcription elongation by RNA polymerase II"/>
    <property type="evidence" value="ECO:0007669"/>
    <property type="project" value="InterPro"/>
</dbReference>
<dbReference type="EMBL" id="CAJPDS010000005">
    <property type="protein sequence ID" value="CAF9906945.1"/>
    <property type="molecule type" value="Genomic_DNA"/>
</dbReference>
<dbReference type="AlphaFoldDB" id="A0A8H3EJW8"/>
<evidence type="ECO:0000313" key="3">
    <source>
        <dbReference type="Proteomes" id="UP000664521"/>
    </source>
</evidence>
<organism evidence="2 3">
    <name type="scientific">Heterodermia speciosa</name>
    <dbReference type="NCBI Taxonomy" id="116794"/>
    <lineage>
        <taxon>Eukaryota</taxon>
        <taxon>Fungi</taxon>
        <taxon>Dikarya</taxon>
        <taxon>Ascomycota</taxon>
        <taxon>Pezizomycotina</taxon>
        <taxon>Lecanoromycetes</taxon>
        <taxon>OSLEUM clade</taxon>
        <taxon>Lecanoromycetidae</taxon>
        <taxon>Caliciales</taxon>
        <taxon>Physciaceae</taxon>
        <taxon>Heterodermia</taxon>
    </lineage>
</organism>
<name>A0A8H3EJW8_9LECA</name>
<dbReference type="InterPro" id="IPR010684">
    <property type="entry name" value="RNA_pol_II_trans_fac_SIII_A"/>
</dbReference>
<evidence type="ECO:0008006" key="4">
    <source>
        <dbReference type="Google" id="ProtNLM"/>
    </source>
</evidence>
<dbReference type="Gene3D" id="6.10.250.3180">
    <property type="match status" value="1"/>
</dbReference>
<dbReference type="PANTHER" id="PTHR15141">
    <property type="entry name" value="TRANSCRIPTION ELONGATION FACTOR B POLYPEPTIDE 3"/>
    <property type="match status" value="1"/>
</dbReference>
<dbReference type="InterPro" id="IPR051870">
    <property type="entry name" value="Elongin-A_domain"/>
</dbReference>
<proteinExistence type="predicted"/>